<evidence type="ECO:0000256" key="3">
    <source>
        <dbReference type="SAM" id="SignalP"/>
    </source>
</evidence>
<dbReference type="Proteomes" id="UP000756346">
    <property type="component" value="Unassembled WGS sequence"/>
</dbReference>
<evidence type="ECO:0000313" key="5">
    <source>
        <dbReference type="Proteomes" id="UP000756346"/>
    </source>
</evidence>
<organism evidence="4 5">
    <name type="scientific">Microdochium trichocladiopsis</name>
    <dbReference type="NCBI Taxonomy" id="1682393"/>
    <lineage>
        <taxon>Eukaryota</taxon>
        <taxon>Fungi</taxon>
        <taxon>Dikarya</taxon>
        <taxon>Ascomycota</taxon>
        <taxon>Pezizomycotina</taxon>
        <taxon>Sordariomycetes</taxon>
        <taxon>Xylariomycetidae</taxon>
        <taxon>Xylariales</taxon>
        <taxon>Microdochiaceae</taxon>
        <taxon>Microdochium</taxon>
    </lineage>
</organism>
<sequence length="434" mass="44918">MARSKRRPLLMAVMLAALMALRVSATPDARHLFARDDVCGGIESLAQCTQSGLPDNFCCGKTDTCLVLAGKTTVLCCPAGSTCATINPIVCDLQLQDASQNPGAAVKTTVLDGKLATCGGGCCPFGYSCDNGACKRDADQSQPPVGSTPVSSSTKTGGSTATATTKPAAPSNTLQSSGGPVTSPTGSSTATPEPSTSDADQTEQGSTPVGAIIGSVIAAILVLAALIWLFVFLRRRKNKKDELTHHDTSSSFGNIVVSAPQPIDGYPTMRQDFLAKTSAKNSMASSTLGSPFVGFTDSGGPSPKFSQPYSRRASDELSQSDARSYHHSAEIRALRNLTRNPFETPPRTPENKDRKASGGSANIDIYVEGPSPPGSSRSKTTTSTKVASDTARTTAPGAGFLGAGLGVPRQRDTTWSNILHGATGLSETPTKKKG</sequence>
<dbReference type="RefSeq" id="XP_046015236.1">
    <property type="nucleotide sequence ID" value="XM_046163522.1"/>
</dbReference>
<keyword evidence="5" id="KW-1185">Reference proteome</keyword>
<feature type="region of interest" description="Disordered" evidence="1">
    <location>
        <begin position="292"/>
        <end position="406"/>
    </location>
</feature>
<dbReference type="AlphaFoldDB" id="A0A9P9BQQ8"/>
<feature type="chain" id="PRO_5040157565" description="Mid2 domain-containing protein" evidence="3">
    <location>
        <begin position="26"/>
        <end position="434"/>
    </location>
</feature>
<evidence type="ECO:0000256" key="2">
    <source>
        <dbReference type="SAM" id="Phobius"/>
    </source>
</evidence>
<feature type="compositionally biased region" description="Basic and acidic residues" evidence="1">
    <location>
        <begin position="323"/>
        <end position="333"/>
    </location>
</feature>
<evidence type="ECO:0000313" key="4">
    <source>
        <dbReference type="EMBL" id="KAH7035143.1"/>
    </source>
</evidence>
<dbReference type="OrthoDB" id="5338512at2759"/>
<dbReference type="EMBL" id="JAGTJQ010000003">
    <property type="protein sequence ID" value="KAH7035143.1"/>
    <property type="molecule type" value="Genomic_DNA"/>
</dbReference>
<feature type="compositionally biased region" description="Low complexity" evidence="1">
    <location>
        <begin position="374"/>
        <end position="385"/>
    </location>
</feature>
<reference evidence="4" key="1">
    <citation type="journal article" date="2021" name="Nat. Commun.">
        <title>Genetic determinants of endophytism in the Arabidopsis root mycobiome.</title>
        <authorList>
            <person name="Mesny F."/>
            <person name="Miyauchi S."/>
            <person name="Thiergart T."/>
            <person name="Pickel B."/>
            <person name="Atanasova L."/>
            <person name="Karlsson M."/>
            <person name="Huettel B."/>
            <person name="Barry K.W."/>
            <person name="Haridas S."/>
            <person name="Chen C."/>
            <person name="Bauer D."/>
            <person name="Andreopoulos W."/>
            <person name="Pangilinan J."/>
            <person name="LaButti K."/>
            <person name="Riley R."/>
            <person name="Lipzen A."/>
            <person name="Clum A."/>
            <person name="Drula E."/>
            <person name="Henrissat B."/>
            <person name="Kohler A."/>
            <person name="Grigoriev I.V."/>
            <person name="Martin F.M."/>
            <person name="Hacquard S."/>
        </authorList>
    </citation>
    <scope>NUCLEOTIDE SEQUENCE</scope>
    <source>
        <strain evidence="4">MPI-CAGE-CH-0230</strain>
    </source>
</reference>
<feature type="compositionally biased region" description="Low complexity" evidence="1">
    <location>
        <begin position="140"/>
        <end position="197"/>
    </location>
</feature>
<protein>
    <recommendedName>
        <fullName evidence="6">Mid2 domain-containing protein</fullName>
    </recommendedName>
</protein>
<gene>
    <name evidence="4" type="ORF">B0I36DRAFT_88793</name>
</gene>
<feature type="signal peptide" evidence="3">
    <location>
        <begin position="1"/>
        <end position="25"/>
    </location>
</feature>
<keyword evidence="2" id="KW-0812">Transmembrane</keyword>
<accession>A0A9P9BQQ8</accession>
<proteinExistence type="predicted"/>
<keyword evidence="2" id="KW-0472">Membrane</keyword>
<dbReference type="GeneID" id="70193068"/>
<feature type="region of interest" description="Disordered" evidence="1">
    <location>
        <begin position="140"/>
        <end position="205"/>
    </location>
</feature>
<feature type="transmembrane region" description="Helical" evidence="2">
    <location>
        <begin position="209"/>
        <end position="233"/>
    </location>
</feature>
<evidence type="ECO:0000256" key="1">
    <source>
        <dbReference type="SAM" id="MobiDB-lite"/>
    </source>
</evidence>
<comment type="caution">
    <text evidence="4">The sequence shown here is derived from an EMBL/GenBank/DDBJ whole genome shotgun (WGS) entry which is preliminary data.</text>
</comment>
<keyword evidence="2" id="KW-1133">Transmembrane helix</keyword>
<evidence type="ECO:0008006" key="6">
    <source>
        <dbReference type="Google" id="ProtNLM"/>
    </source>
</evidence>
<name>A0A9P9BQQ8_9PEZI</name>
<keyword evidence="3" id="KW-0732">Signal</keyword>